<dbReference type="PIRSF" id="PIRSF006483">
    <property type="entry name" value="Membrane_protein_YitT"/>
    <property type="match status" value="1"/>
</dbReference>
<evidence type="ECO:0000256" key="1">
    <source>
        <dbReference type="ARBA" id="ARBA00004651"/>
    </source>
</evidence>
<dbReference type="InterPro" id="IPR015867">
    <property type="entry name" value="N-reg_PII/ATP_PRibTrfase_C"/>
</dbReference>
<feature type="transmembrane region" description="Helical" evidence="6">
    <location>
        <begin position="146"/>
        <end position="165"/>
    </location>
</feature>
<dbReference type="InterPro" id="IPR019264">
    <property type="entry name" value="DUF2179"/>
</dbReference>
<keyword evidence="3 6" id="KW-0812">Transmembrane</keyword>
<keyword evidence="4 6" id="KW-1133">Transmembrane helix</keyword>
<evidence type="ECO:0000256" key="5">
    <source>
        <dbReference type="ARBA" id="ARBA00023136"/>
    </source>
</evidence>
<dbReference type="Proteomes" id="UP000196118">
    <property type="component" value="Chromosome"/>
</dbReference>
<dbReference type="CDD" id="cd16380">
    <property type="entry name" value="YitT_C"/>
    <property type="match status" value="1"/>
</dbReference>
<evidence type="ECO:0000313" key="9">
    <source>
        <dbReference type="EMBL" id="MBF7113980.1"/>
    </source>
</evidence>
<feature type="transmembrane region" description="Helical" evidence="6">
    <location>
        <begin position="107"/>
        <end position="126"/>
    </location>
</feature>
<sequence>MKEKGFKLIMQFAVMLVALEVLAISINMFYAPHNVAAGGATGISILLEDALGWNRALIVFVINIAMLLASYFTLGKETTARITVGSLLLPVCMAITPSISLVSDRTLAVIVGGALYALGVALLYQIDASSGGTTVPPLILKKYFNFKPSVSLLVIDTMVCVMNIFSSGIEAFILALFSSVITLLVMNYIETGIDRKKSVYIMSSRLAEVEEIISESLDQSYTSLDVQGGFSGDNKRMLMLVVENSEYHRIIGRIREIDPQAFILTTNVAEVHGGQY</sequence>
<keyword evidence="2" id="KW-1003">Cell membrane</keyword>
<protein>
    <submittedName>
        <fullName evidence="8">UPF0750 membrane protein YxkD</fullName>
    </submittedName>
    <submittedName>
        <fullName evidence="9">YitT family protein</fullName>
    </submittedName>
</protein>
<dbReference type="Pfam" id="PF02588">
    <property type="entry name" value="YitT_membrane"/>
    <property type="match status" value="1"/>
</dbReference>
<dbReference type="GO" id="GO:0005886">
    <property type="term" value="C:plasma membrane"/>
    <property type="evidence" value="ECO:0007669"/>
    <property type="project" value="UniProtKB-SubCell"/>
</dbReference>
<evidence type="ECO:0000313" key="8">
    <source>
        <dbReference type="EMBL" id="ARW19053.1"/>
    </source>
</evidence>
<feature type="transmembrane region" description="Helical" evidence="6">
    <location>
        <begin position="84"/>
        <end position="101"/>
    </location>
</feature>
<feature type="domain" description="DUF2179" evidence="7">
    <location>
        <begin position="220"/>
        <end position="273"/>
    </location>
</feature>
<organism evidence="8 10">
    <name type="scientific">Pediococcus pentosaceus</name>
    <dbReference type="NCBI Taxonomy" id="1255"/>
    <lineage>
        <taxon>Bacteria</taxon>
        <taxon>Bacillati</taxon>
        <taxon>Bacillota</taxon>
        <taxon>Bacilli</taxon>
        <taxon>Lactobacillales</taxon>
        <taxon>Lactobacillaceae</taxon>
        <taxon>Pediococcus</taxon>
    </lineage>
</organism>
<keyword evidence="5 6" id="KW-0472">Membrane</keyword>
<evidence type="ECO:0000256" key="3">
    <source>
        <dbReference type="ARBA" id="ARBA00022692"/>
    </source>
</evidence>
<dbReference type="EMBL" id="JADOFP010000001">
    <property type="protein sequence ID" value="MBF7113980.1"/>
    <property type="molecule type" value="Genomic_DNA"/>
</dbReference>
<evidence type="ECO:0000313" key="10">
    <source>
        <dbReference type="Proteomes" id="UP000196118"/>
    </source>
</evidence>
<proteinExistence type="predicted"/>
<feature type="transmembrane region" description="Helical" evidence="6">
    <location>
        <begin position="12"/>
        <end position="31"/>
    </location>
</feature>
<evidence type="ECO:0000256" key="6">
    <source>
        <dbReference type="SAM" id="Phobius"/>
    </source>
</evidence>
<comment type="subcellular location">
    <subcellularLocation>
        <location evidence="1">Cell membrane</location>
        <topology evidence="1">Multi-pass membrane protein</topology>
    </subcellularLocation>
</comment>
<dbReference type="PANTHER" id="PTHR33545">
    <property type="entry name" value="UPF0750 MEMBRANE PROTEIN YITT-RELATED"/>
    <property type="match status" value="1"/>
</dbReference>
<dbReference type="InterPro" id="IPR051461">
    <property type="entry name" value="UPF0750_membrane"/>
</dbReference>
<dbReference type="RefSeq" id="WP_023440735.1">
    <property type="nucleotide sequence ID" value="NZ_CAKMBP010000002.1"/>
</dbReference>
<dbReference type="Gene3D" id="3.30.70.120">
    <property type="match status" value="1"/>
</dbReference>
<dbReference type="InterPro" id="IPR003740">
    <property type="entry name" value="YitT"/>
</dbReference>
<dbReference type="AlphaFoldDB" id="A0A1Y0VQY0"/>
<evidence type="ECO:0000256" key="2">
    <source>
        <dbReference type="ARBA" id="ARBA00022475"/>
    </source>
</evidence>
<evidence type="ECO:0000256" key="4">
    <source>
        <dbReference type="ARBA" id="ARBA00022989"/>
    </source>
</evidence>
<name>A0A1Y0VQY0_PEDPE</name>
<accession>A0A1Y0VQY0</accession>
<reference evidence="8 10" key="1">
    <citation type="submission" date="2017-05" db="EMBL/GenBank/DDBJ databases">
        <title>Genome sequence of Pediococcus pentosaceus strain SRCM100892.</title>
        <authorList>
            <person name="Cho S.H."/>
        </authorList>
    </citation>
    <scope>NUCLEOTIDE SEQUENCE [LARGE SCALE GENOMIC DNA]</scope>
    <source>
        <strain evidence="8 10">SRCM100892</strain>
    </source>
</reference>
<feature type="transmembrane region" description="Helical" evidence="6">
    <location>
        <begin position="51"/>
        <end position="72"/>
    </location>
</feature>
<gene>
    <name evidence="9" type="ORF">ITQ90_00225</name>
    <name evidence="8" type="ORF">S100892_00448</name>
</gene>
<reference evidence="9" key="2">
    <citation type="submission" date="2020-11" db="EMBL/GenBank/DDBJ databases">
        <title>Antibiotic susceptibility profiles of Pediococcus pentosaceus from various origins and their implications for the safety assessment of strains with food-technology applications.</title>
        <authorList>
            <person name="Shani N."/>
            <person name="Oberhaensli S."/>
            <person name="Arias E."/>
        </authorList>
    </citation>
    <scope>NUCLEOTIDE SEQUENCE</scope>
    <source>
        <strain evidence="9">FAM 24207</strain>
    </source>
</reference>
<dbReference type="Proteomes" id="UP001194632">
    <property type="component" value="Unassembled WGS sequence"/>
</dbReference>
<dbReference type="PANTHER" id="PTHR33545:SF9">
    <property type="entry name" value="UPF0750 MEMBRANE PROTEIN YITE"/>
    <property type="match status" value="1"/>
</dbReference>
<dbReference type="Pfam" id="PF10035">
    <property type="entry name" value="DUF2179"/>
    <property type="match status" value="1"/>
</dbReference>
<dbReference type="EMBL" id="CP021474">
    <property type="protein sequence ID" value="ARW19053.1"/>
    <property type="molecule type" value="Genomic_DNA"/>
</dbReference>
<feature type="transmembrane region" description="Helical" evidence="6">
    <location>
        <begin position="171"/>
        <end position="189"/>
    </location>
</feature>
<evidence type="ECO:0000259" key="7">
    <source>
        <dbReference type="Pfam" id="PF10035"/>
    </source>
</evidence>